<evidence type="ECO:0008006" key="4">
    <source>
        <dbReference type="Google" id="ProtNLM"/>
    </source>
</evidence>
<organism evidence="2 3">
    <name type="scientific">Kingdonia uniflora</name>
    <dbReference type="NCBI Taxonomy" id="39325"/>
    <lineage>
        <taxon>Eukaryota</taxon>
        <taxon>Viridiplantae</taxon>
        <taxon>Streptophyta</taxon>
        <taxon>Embryophyta</taxon>
        <taxon>Tracheophyta</taxon>
        <taxon>Spermatophyta</taxon>
        <taxon>Magnoliopsida</taxon>
        <taxon>Ranunculales</taxon>
        <taxon>Circaeasteraceae</taxon>
        <taxon>Kingdonia</taxon>
    </lineage>
</organism>
<protein>
    <recommendedName>
        <fullName evidence="4">Cytochrome P450</fullName>
    </recommendedName>
</protein>
<comment type="caution">
    <text evidence="2">The sequence shown here is derived from an EMBL/GenBank/DDBJ whole genome shotgun (WGS) entry which is preliminary data.</text>
</comment>
<accession>A0A7J7MNM2</accession>
<dbReference type="Gene3D" id="1.10.630.10">
    <property type="entry name" value="Cytochrome P450"/>
    <property type="match status" value="1"/>
</dbReference>
<dbReference type="EMBL" id="JACGCM010001326">
    <property type="protein sequence ID" value="KAF6156555.1"/>
    <property type="molecule type" value="Genomic_DNA"/>
</dbReference>
<reference evidence="2 3" key="1">
    <citation type="journal article" date="2020" name="IScience">
        <title>Genome Sequencing of the Endangered Kingdonia uniflora (Circaeasteraceae, Ranunculales) Reveals Potential Mechanisms of Evolutionary Specialization.</title>
        <authorList>
            <person name="Sun Y."/>
            <person name="Deng T."/>
            <person name="Zhang A."/>
            <person name="Moore M.J."/>
            <person name="Landis J.B."/>
            <person name="Lin N."/>
            <person name="Zhang H."/>
            <person name="Zhang X."/>
            <person name="Huang J."/>
            <person name="Zhang X."/>
            <person name="Sun H."/>
            <person name="Wang H."/>
        </authorList>
    </citation>
    <scope>NUCLEOTIDE SEQUENCE [LARGE SCALE GENOMIC DNA]</scope>
    <source>
        <strain evidence="2">TB1705</strain>
        <tissue evidence="2">Leaf</tissue>
    </source>
</reference>
<evidence type="ECO:0000313" key="3">
    <source>
        <dbReference type="Proteomes" id="UP000541444"/>
    </source>
</evidence>
<dbReference type="GO" id="GO:0004497">
    <property type="term" value="F:monooxygenase activity"/>
    <property type="evidence" value="ECO:0007669"/>
    <property type="project" value="InterPro"/>
</dbReference>
<dbReference type="Proteomes" id="UP000541444">
    <property type="component" value="Unassembled WGS sequence"/>
</dbReference>
<name>A0A7J7MNM2_9MAGN</name>
<gene>
    <name evidence="2" type="ORF">GIB67_000020</name>
</gene>
<dbReference type="OrthoDB" id="1630248at2759"/>
<dbReference type="AlphaFoldDB" id="A0A7J7MNM2"/>
<dbReference type="GO" id="GO:0016705">
    <property type="term" value="F:oxidoreductase activity, acting on paired donors, with incorporation or reduction of molecular oxygen"/>
    <property type="evidence" value="ECO:0007669"/>
    <property type="project" value="InterPro"/>
</dbReference>
<dbReference type="GO" id="GO:0005506">
    <property type="term" value="F:iron ion binding"/>
    <property type="evidence" value="ECO:0007669"/>
    <property type="project" value="InterPro"/>
</dbReference>
<evidence type="ECO:0000256" key="1">
    <source>
        <dbReference type="SAM" id="MobiDB-lite"/>
    </source>
</evidence>
<dbReference type="SUPFAM" id="SSF48264">
    <property type="entry name" value="Cytochrome P450"/>
    <property type="match status" value="1"/>
</dbReference>
<sequence length="297" mass="33687">MANNRHILEESPNTISVNHTNSGLSRRSIAQRARRERERQLREHALFNQDLPNHPFESVAHNLNDVLNREATQTEPANPHAHNNVTETEILPPFGLGGITMNTPNLMNHVRNNNSELSNRSIVQRARRERERQLRELASIEALVPEDAAESFVQNEVPIPINPTIVLAFNFPSSTFEIGESSSVPQTFVSHMIFQTKLPPDYETSRTADINIQAIGYQSFLIVSDPSIAKHIFRENSKAYSKGILAEILEFVMGKGLIPADGEIWRVRRRPIVPALHKKSCRLDMWTLNHAVFILCK</sequence>
<proteinExistence type="predicted"/>
<evidence type="ECO:0000313" key="2">
    <source>
        <dbReference type="EMBL" id="KAF6156555.1"/>
    </source>
</evidence>
<keyword evidence="3" id="KW-1185">Reference proteome</keyword>
<dbReference type="GO" id="GO:0020037">
    <property type="term" value="F:heme binding"/>
    <property type="evidence" value="ECO:0007669"/>
    <property type="project" value="InterPro"/>
</dbReference>
<feature type="region of interest" description="Disordered" evidence="1">
    <location>
        <begin position="1"/>
        <end position="28"/>
    </location>
</feature>
<feature type="compositionally biased region" description="Polar residues" evidence="1">
    <location>
        <begin position="11"/>
        <end position="23"/>
    </location>
</feature>
<dbReference type="InterPro" id="IPR036396">
    <property type="entry name" value="Cyt_P450_sf"/>
</dbReference>